<sequence>MGKSKRNCRRTEDEVLIHEKAVKMRKMTDEQLVHYVEDRVAKAESEGFNRGKASAGKGTGVKAFIDYIKSAKIPGVGAVTISKLIKVADENGYI</sequence>
<name>A0A9Q4HTJ5_MEDGN</name>
<accession>A0A9Q4HTJ5</accession>
<dbReference type="EMBL" id="JAPRAY010000002">
    <property type="protein sequence ID" value="MCZ0666274.1"/>
    <property type="molecule type" value="Genomic_DNA"/>
</dbReference>
<proteinExistence type="predicted"/>
<evidence type="ECO:0000313" key="2">
    <source>
        <dbReference type="Proteomes" id="UP001079535"/>
    </source>
</evidence>
<comment type="caution">
    <text evidence="1">The sequence shown here is derived from an EMBL/GenBank/DDBJ whole genome shotgun (WGS) entry which is preliminary data.</text>
</comment>
<organism evidence="1 2">
    <name type="scientific">Mediterraneibacter gnavus</name>
    <name type="common">Ruminococcus gnavus</name>
    <dbReference type="NCBI Taxonomy" id="33038"/>
    <lineage>
        <taxon>Bacteria</taxon>
        <taxon>Bacillati</taxon>
        <taxon>Bacillota</taxon>
        <taxon>Clostridia</taxon>
        <taxon>Lachnospirales</taxon>
        <taxon>Lachnospiraceae</taxon>
        <taxon>Mediterraneibacter</taxon>
    </lineage>
</organism>
<evidence type="ECO:0000313" key="1">
    <source>
        <dbReference type="EMBL" id="MCZ0666274.1"/>
    </source>
</evidence>
<dbReference type="RefSeq" id="WP_268803292.1">
    <property type="nucleotide sequence ID" value="NZ_JAPRAY010000002.1"/>
</dbReference>
<protein>
    <submittedName>
        <fullName evidence="1">Uncharacterized protein</fullName>
    </submittedName>
</protein>
<reference evidence="1" key="1">
    <citation type="submission" date="2022-11" db="EMBL/GenBank/DDBJ databases">
        <title>Temperate bacteriophages infecting mucin-degrading bacterium Ruminococcus gnavus from the human gut.</title>
        <authorList>
            <person name="Buttimer C."/>
        </authorList>
    </citation>
    <scope>NUCLEOTIDE SEQUENCE</scope>
    <source>
        <strain evidence="1">CCUG 49994</strain>
    </source>
</reference>
<gene>
    <name evidence="1" type="ORF">OZZ17_01790</name>
</gene>
<dbReference type="Proteomes" id="UP001079535">
    <property type="component" value="Unassembled WGS sequence"/>
</dbReference>
<dbReference type="AlphaFoldDB" id="A0A9Q4HTJ5"/>